<proteinExistence type="predicted"/>
<reference evidence="2 3" key="1">
    <citation type="submission" date="2017-04" db="EMBL/GenBank/DDBJ databases">
        <authorList>
            <person name="Afonso C.L."/>
            <person name="Miller P.J."/>
            <person name="Scott M.A."/>
            <person name="Spackman E."/>
            <person name="Goraichik I."/>
            <person name="Dimitrov K.M."/>
            <person name="Suarez D.L."/>
            <person name="Swayne D.E."/>
        </authorList>
    </citation>
    <scope>NUCLEOTIDE SEQUENCE [LARGE SCALE GENOMIC DNA]</scope>
    <source>
        <strain evidence="3">XA(T)</strain>
    </source>
</reference>
<dbReference type="STRING" id="1619308.B5808_01950"/>
<sequence length="273" mass="30304">MHPSLRKDLTVTDTTLDPSTLARELSKRWDAQQTGYIRHRAERFATIARVVEAVTEDVERPRVLDLAGGTGSLGHAVLAAVPRASLVVADKDPALLAIASDIATADPRIDVADVDLGRPGWDEHPLLAGERFDAIVSSTALHWLQPAQLVDVYWRTADLLAPGGILLNGDHLSYDEHLEPTLRRVAAADDERMQTETFSGSADTWDEWWAAVAAEPRYSRQVARREEVWGDDIRIAPPKVSLEFHLSTLRSAGFTETGTVWRYLDDHVLYGIR</sequence>
<dbReference type="Proteomes" id="UP000192775">
    <property type="component" value="Chromosome"/>
</dbReference>
<name>A0A1X9LJL7_9MICO</name>
<evidence type="ECO:0000259" key="1">
    <source>
        <dbReference type="Pfam" id="PF08242"/>
    </source>
</evidence>
<dbReference type="EMBL" id="CP020715">
    <property type="protein sequence ID" value="ARJ04121.1"/>
    <property type="molecule type" value="Genomic_DNA"/>
</dbReference>
<dbReference type="SUPFAM" id="SSF53335">
    <property type="entry name" value="S-adenosyl-L-methionine-dependent methyltransferases"/>
    <property type="match status" value="1"/>
</dbReference>
<dbReference type="AlphaFoldDB" id="A0A1X9LJL7"/>
<feature type="domain" description="Methyltransferase type 12" evidence="1">
    <location>
        <begin position="64"/>
        <end position="166"/>
    </location>
</feature>
<dbReference type="Pfam" id="PF08242">
    <property type="entry name" value="Methyltransf_12"/>
    <property type="match status" value="1"/>
</dbReference>
<keyword evidence="3" id="KW-1185">Reference proteome</keyword>
<dbReference type="Gene3D" id="3.40.50.150">
    <property type="entry name" value="Vaccinia Virus protein VP39"/>
    <property type="match status" value="1"/>
</dbReference>
<accession>A0A1X9LJL7</accession>
<evidence type="ECO:0000313" key="2">
    <source>
        <dbReference type="EMBL" id="ARJ04121.1"/>
    </source>
</evidence>
<dbReference type="InterPro" id="IPR013217">
    <property type="entry name" value="Methyltransf_12"/>
</dbReference>
<gene>
    <name evidence="2" type="ORF">B5808_01950</name>
</gene>
<protein>
    <recommendedName>
        <fullName evidence="1">Methyltransferase type 12 domain-containing protein</fullName>
    </recommendedName>
</protein>
<dbReference type="CDD" id="cd02440">
    <property type="entry name" value="AdoMet_MTases"/>
    <property type="match status" value="1"/>
</dbReference>
<organism evidence="2 3">
    <name type="scientific">Cnuibacter physcomitrellae</name>
    <dbReference type="NCBI Taxonomy" id="1619308"/>
    <lineage>
        <taxon>Bacteria</taxon>
        <taxon>Bacillati</taxon>
        <taxon>Actinomycetota</taxon>
        <taxon>Actinomycetes</taxon>
        <taxon>Micrococcales</taxon>
        <taxon>Microbacteriaceae</taxon>
        <taxon>Cnuibacter</taxon>
    </lineage>
</organism>
<dbReference type="InterPro" id="IPR029063">
    <property type="entry name" value="SAM-dependent_MTases_sf"/>
</dbReference>
<evidence type="ECO:0000313" key="3">
    <source>
        <dbReference type="Proteomes" id="UP000192775"/>
    </source>
</evidence>
<dbReference type="KEGG" id="cphy:B5808_01950"/>